<dbReference type="RefSeq" id="WP_115948882.1">
    <property type="nucleotide sequence ID" value="NZ_QNVS01000003.1"/>
</dbReference>
<reference evidence="1 2" key="1">
    <citation type="journal article" date="2006" name="Int. J. Syst. Evol. Microbiol.">
        <title>Chryseobacterium piscium sp. nov., isolated from fish of the South Atlantic Ocean off South Africa.</title>
        <authorList>
            <person name="de Beer H."/>
            <person name="Hugo C.J."/>
            <person name="Jooste P.J."/>
            <person name="Vancanneyt M."/>
            <person name="Coenye T."/>
            <person name="Vandamme P."/>
        </authorList>
    </citation>
    <scope>NUCLEOTIDE SEQUENCE [LARGE SCALE GENOMIC DNA]</scope>
    <source>
        <strain evidence="1 2">CCUG 51923</strain>
    </source>
</reference>
<evidence type="ECO:0000313" key="1">
    <source>
        <dbReference type="EMBL" id="REC56983.1"/>
    </source>
</evidence>
<dbReference type="Proteomes" id="UP000256512">
    <property type="component" value="Unassembled WGS sequence"/>
</dbReference>
<accession>A0A3D9BTY3</accession>
<dbReference type="AlphaFoldDB" id="A0A3D9BTY3"/>
<comment type="caution">
    <text evidence="1">The sequence shown here is derived from an EMBL/GenBank/DDBJ whole genome shotgun (WGS) entry which is preliminary data.</text>
</comment>
<gene>
    <name evidence="1" type="ORF">DRF62_02155</name>
</gene>
<keyword evidence="2" id="KW-1185">Reference proteome</keyword>
<dbReference type="EMBL" id="QNVS01000003">
    <property type="protein sequence ID" value="REC56983.1"/>
    <property type="molecule type" value="Genomic_DNA"/>
</dbReference>
<sequence>MASKNKQECKEQFLEHFKMTEEDLSVIWRWFLEYGMTRGQNENKPHQCRANHYFLQEISERFTVNWKEWNKKLSPELKILVINLYPQLMVKNYDFEWL</sequence>
<organism evidence="1 2">
    <name type="scientific">Chryseobacterium piscium</name>
    <dbReference type="NCBI Taxonomy" id="333702"/>
    <lineage>
        <taxon>Bacteria</taxon>
        <taxon>Pseudomonadati</taxon>
        <taxon>Bacteroidota</taxon>
        <taxon>Flavobacteriia</taxon>
        <taxon>Flavobacteriales</taxon>
        <taxon>Weeksellaceae</taxon>
        <taxon>Chryseobacterium group</taxon>
        <taxon>Chryseobacterium</taxon>
    </lineage>
</organism>
<protein>
    <submittedName>
        <fullName evidence="1">Uncharacterized protein</fullName>
    </submittedName>
</protein>
<evidence type="ECO:0000313" key="2">
    <source>
        <dbReference type="Proteomes" id="UP000256512"/>
    </source>
</evidence>
<proteinExistence type="predicted"/>
<name>A0A3D9BTY3_9FLAO</name>